<feature type="region of interest" description="Disordered" evidence="1">
    <location>
        <begin position="68"/>
        <end position="90"/>
    </location>
</feature>
<reference evidence="2" key="1">
    <citation type="submission" date="2019-10" db="EMBL/GenBank/DDBJ databases">
        <title>Draft genome sequece of Microseira wollei NIES-4236.</title>
        <authorList>
            <person name="Yamaguchi H."/>
            <person name="Suzuki S."/>
            <person name="Kawachi M."/>
        </authorList>
    </citation>
    <scope>NUCLEOTIDE SEQUENCE</scope>
    <source>
        <strain evidence="2">NIES-4236</strain>
    </source>
</reference>
<proteinExistence type="predicted"/>
<comment type="caution">
    <text evidence="2">The sequence shown here is derived from an EMBL/GenBank/DDBJ whole genome shotgun (WGS) entry which is preliminary data.</text>
</comment>
<protein>
    <recommendedName>
        <fullName evidence="4">Ribbon-helix-helix protein CopG domain-containing protein</fullName>
    </recommendedName>
</protein>
<dbReference type="Proteomes" id="UP001050975">
    <property type="component" value="Unassembled WGS sequence"/>
</dbReference>
<organism evidence="2 3">
    <name type="scientific">Microseira wollei NIES-4236</name>
    <dbReference type="NCBI Taxonomy" id="2530354"/>
    <lineage>
        <taxon>Bacteria</taxon>
        <taxon>Bacillati</taxon>
        <taxon>Cyanobacteriota</taxon>
        <taxon>Cyanophyceae</taxon>
        <taxon>Oscillatoriophycideae</taxon>
        <taxon>Aerosakkonematales</taxon>
        <taxon>Aerosakkonemataceae</taxon>
        <taxon>Microseira</taxon>
    </lineage>
</organism>
<name>A0AAV3XBF3_9CYAN</name>
<sequence>MFYVYYSIYADGRHGGYMKNLKLEVRLTQYEMLQLEQEALRRDMTKSELIRSLIARFPEPLIQKDVTGLKSPARAKPPRKRWGFCASRHD</sequence>
<dbReference type="EMBL" id="BLAY01000069">
    <property type="protein sequence ID" value="GET39604.1"/>
    <property type="molecule type" value="Genomic_DNA"/>
</dbReference>
<evidence type="ECO:0000313" key="3">
    <source>
        <dbReference type="Proteomes" id="UP001050975"/>
    </source>
</evidence>
<dbReference type="AlphaFoldDB" id="A0AAV3XBF3"/>
<keyword evidence="3" id="KW-1185">Reference proteome</keyword>
<evidence type="ECO:0000256" key="1">
    <source>
        <dbReference type="SAM" id="MobiDB-lite"/>
    </source>
</evidence>
<evidence type="ECO:0000313" key="2">
    <source>
        <dbReference type="EMBL" id="GET39604.1"/>
    </source>
</evidence>
<evidence type="ECO:0008006" key="4">
    <source>
        <dbReference type="Google" id="ProtNLM"/>
    </source>
</evidence>
<accession>A0AAV3XBF3</accession>
<gene>
    <name evidence="2" type="ORF">MiSe_43750</name>
</gene>